<proteinExistence type="predicted"/>
<dbReference type="GeneID" id="81388522"/>
<evidence type="ECO:0000313" key="2">
    <source>
        <dbReference type="Proteomes" id="UP001147733"/>
    </source>
</evidence>
<organism evidence="1 2">
    <name type="scientific">Penicillium citrinum</name>
    <dbReference type="NCBI Taxonomy" id="5077"/>
    <lineage>
        <taxon>Eukaryota</taxon>
        <taxon>Fungi</taxon>
        <taxon>Dikarya</taxon>
        <taxon>Ascomycota</taxon>
        <taxon>Pezizomycotina</taxon>
        <taxon>Eurotiomycetes</taxon>
        <taxon>Eurotiomycetidae</taxon>
        <taxon>Eurotiales</taxon>
        <taxon>Aspergillaceae</taxon>
        <taxon>Penicillium</taxon>
    </lineage>
</organism>
<dbReference type="RefSeq" id="XP_056496486.1">
    <property type="nucleotide sequence ID" value="XM_056649355.1"/>
</dbReference>
<reference evidence="1" key="1">
    <citation type="submission" date="2022-11" db="EMBL/GenBank/DDBJ databases">
        <authorList>
            <person name="Petersen C."/>
        </authorList>
    </citation>
    <scope>NUCLEOTIDE SEQUENCE</scope>
    <source>
        <strain evidence="1">IBT 23319</strain>
    </source>
</reference>
<keyword evidence="2" id="KW-1185">Reference proteome</keyword>
<accession>A0A9W9NKS2</accession>
<evidence type="ECO:0000313" key="1">
    <source>
        <dbReference type="EMBL" id="KAJ5221563.1"/>
    </source>
</evidence>
<sequence>MLDGYSLEVALTASNAAAQAWYGYEQVRYPPLNGVVSGILISPDFVEVFPQTKVSSIQGITASCFSV</sequence>
<dbReference type="EMBL" id="JAPQKT010000009">
    <property type="protein sequence ID" value="KAJ5221563.1"/>
    <property type="molecule type" value="Genomic_DNA"/>
</dbReference>
<name>A0A9W9NKS2_PENCI</name>
<gene>
    <name evidence="1" type="ORF">N7469_010450</name>
</gene>
<dbReference type="OrthoDB" id="6133115at2759"/>
<dbReference type="Proteomes" id="UP001147733">
    <property type="component" value="Unassembled WGS sequence"/>
</dbReference>
<comment type="caution">
    <text evidence="1">The sequence shown here is derived from an EMBL/GenBank/DDBJ whole genome shotgun (WGS) entry which is preliminary data.</text>
</comment>
<protein>
    <submittedName>
        <fullName evidence="1">Uncharacterized protein</fullName>
    </submittedName>
</protein>
<dbReference type="AlphaFoldDB" id="A0A9W9NKS2"/>
<reference evidence="1" key="2">
    <citation type="journal article" date="2023" name="IMA Fungus">
        <title>Comparative genomic study of the Penicillium genus elucidates a diverse pangenome and 15 lateral gene transfer events.</title>
        <authorList>
            <person name="Petersen C."/>
            <person name="Sorensen T."/>
            <person name="Nielsen M.R."/>
            <person name="Sondergaard T.E."/>
            <person name="Sorensen J.L."/>
            <person name="Fitzpatrick D.A."/>
            <person name="Frisvad J.C."/>
            <person name="Nielsen K.L."/>
        </authorList>
    </citation>
    <scope>NUCLEOTIDE SEQUENCE</scope>
    <source>
        <strain evidence="1">IBT 23319</strain>
    </source>
</reference>